<dbReference type="PANTHER" id="PTHR46361:SF3">
    <property type="entry name" value="ELECTRON CARRIER_ PROTEIN DISULFIDE OXIDOREDUCTASE"/>
    <property type="match status" value="1"/>
</dbReference>
<dbReference type="Pfam" id="PF04784">
    <property type="entry name" value="DUF547"/>
    <property type="match status" value="1"/>
</dbReference>
<feature type="signal peptide" evidence="1">
    <location>
        <begin position="1"/>
        <end position="23"/>
    </location>
</feature>
<accession>A0A9E8MU54</accession>
<dbReference type="Proteomes" id="UP001164705">
    <property type="component" value="Chromosome"/>
</dbReference>
<dbReference type="EMBL" id="CP113088">
    <property type="protein sequence ID" value="WAC01406.1"/>
    <property type="molecule type" value="Genomic_DNA"/>
</dbReference>
<feature type="domain" description="DUF547" evidence="2">
    <location>
        <begin position="76"/>
        <end position="174"/>
    </location>
</feature>
<reference evidence="3" key="1">
    <citation type="submission" date="2022-11" db="EMBL/GenBank/DDBJ databases">
        <title>Lacinutrix neustonica HL-RS19T sp. nov., isolated from the surface microlayer sample of brackish Lake Shihwa.</title>
        <authorList>
            <person name="Choi J.Y."/>
            <person name="Hwang C.Y."/>
        </authorList>
    </citation>
    <scope>NUCLEOTIDE SEQUENCE</scope>
    <source>
        <strain evidence="3">HL-RS19</strain>
    </source>
</reference>
<proteinExistence type="predicted"/>
<evidence type="ECO:0000313" key="3">
    <source>
        <dbReference type="EMBL" id="WAC01406.1"/>
    </source>
</evidence>
<keyword evidence="4" id="KW-1185">Reference proteome</keyword>
<evidence type="ECO:0000259" key="2">
    <source>
        <dbReference type="Pfam" id="PF04784"/>
    </source>
</evidence>
<gene>
    <name evidence="3" type="ORF">N7U66_15325</name>
</gene>
<feature type="chain" id="PRO_5038389914" evidence="1">
    <location>
        <begin position="24"/>
        <end position="196"/>
    </location>
</feature>
<evidence type="ECO:0000256" key="1">
    <source>
        <dbReference type="SAM" id="SignalP"/>
    </source>
</evidence>
<name>A0A9E8MU54_9FLAO</name>
<sequence>MDVKKTTIVMVMLLLFGSFSSKAQNLDVFLNKADAFFKVYVFEGKVDYHRIKIDQTVLNDVLKIAKGIDLEKENAANYQAFWINAYNLAVIKGITDSYPIQSPLDVVGFFDESTYQLAGKSLTLNTIENQELRSRFKDARFHFVLVCGAMGCPPLISAAYLPSTLESQLELQTRKALNGSFLKVDTKKKKWKVHKY</sequence>
<dbReference type="InterPro" id="IPR006869">
    <property type="entry name" value="DUF547"/>
</dbReference>
<organism evidence="3 4">
    <name type="scientific">Lacinutrix neustonica</name>
    <dbReference type="NCBI Taxonomy" id="2980107"/>
    <lineage>
        <taxon>Bacteria</taxon>
        <taxon>Pseudomonadati</taxon>
        <taxon>Bacteroidota</taxon>
        <taxon>Flavobacteriia</taxon>
        <taxon>Flavobacteriales</taxon>
        <taxon>Flavobacteriaceae</taxon>
        <taxon>Lacinutrix</taxon>
    </lineage>
</organism>
<evidence type="ECO:0000313" key="4">
    <source>
        <dbReference type="Proteomes" id="UP001164705"/>
    </source>
</evidence>
<dbReference type="PANTHER" id="PTHR46361">
    <property type="entry name" value="ELECTRON CARRIER/ PROTEIN DISULFIDE OXIDOREDUCTASE"/>
    <property type="match status" value="1"/>
</dbReference>
<dbReference type="AlphaFoldDB" id="A0A9E8MU54"/>
<dbReference type="KEGG" id="lnu:N7U66_15325"/>
<keyword evidence="1" id="KW-0732">Signal</keyword>
<protein>
    <submittedName>
        <fullName evidence="3">DUF547 domain-containing protein</fullName>
    </submittedName>
</protein>
<dbReference type="RefSeq" id="WP_267676020.1">
    <property type="nucleotide sequence ID" value="NZ_CP113088.1"/>
</dbReference>